<organism evidence="1 2">
    <name type="scientific">Phanerochaete carnosa (strain HHB-10118-sp)</name>
    <name type="common">White-rot fungus</name>
    <name type="synonym">Peniophora carnosa</name>
    <dbReference type="NCBI Taxonomy" id="650164"/>
    <lineage>
        <taxon>Eukaryota</taxon>
        <taxon>Fungi</taxon>
        <taxon>Dikarya</taxon>
        <taxon>Basidiomycota</taxon>
        <taxon>Agaricomycotina</taxon>
        <taxon>Agaricomycetes</taxon>
        <taxon>Polyporales</taxon>
        <taxon>Phanerochaetaceae</taxon>
        <taxon>Phanerochaete</taxon>
    </lineage>
</organism>
<gene>
    <name evidence="1" type="ORF">PHACADRAFT_107165</name>
</gene>
<dbReference type="AlphaFoldDB" id="K5VR92"/>
<evidence type="ECO:0000313" key="1">
    <source>
        <dbReference type="EMBL" id="EKM49255.1"/>
    </source>
</evidence>
<proteinExistence type="predicted"/>
<evidence type="ECO:0000313" key="2">
    <source>
        <dbReference type="Proteomes" id="UP000008370"/>
    </source>
</evidence>
<keyword evidence="2" id="KW-1185">Reference proteome</keyword>
<dbReference type="HOGENOM" id="CLU_1079913_0_0_1"/>
<dbReference type="RefSeq" id="XP_007402193.1">
    <property type="nucleotide sequence ID" value="XM_007402131.1"/>
</dbReference>
<name>K5VR92_PHACS</name>
<accession>K5VR92</accession>
<dbReference type="Proteomes" id="UP000008370">
    <property type="component" value="Unassembled WGS sequence"/>
</dbReference>
<dbReference type="InParanoid" id="K5VR92"/>
<dbReference type="KEGG" id="pco:PHACADRAFT_107165"/>
<sequence>APELYPPIQCPVHSFKKVYSYRLKNEHHPHLRRVLPEAVFNQLYREREAGALHQYTTTKLRAVIQHISTLPPLSTALPTINWDTVEQAKLVAHDDRQHFQVQRNQARARQNVHASGFFSHPLADRLTTALTYMPIAPKPVTIDFAWYSAANLARIFTPKFAATLKRFNVLKTLDCPDILTDDINTVFKLHDHLAHLDHTLKDVSRIVSIKE</sequence>
<dbReference type="EMBL" id="JH930497">
    <property type="protein sequence ID" value="EKM49255.1"/>
    <property type="molecule type" value="Genomic_DNA"/>
</dbReference>
<reference evidence="1 2" key="1">
    <citation type="journal article" date="2012" name="BMC Genomics">
        <title>Comparative genomics of the white-rot fungi, Phanerochaete carnosa and P. chrysosporium, to elucidate the genetic basis of the distinct wood types they colonize.</title>
        <authorList>
            <person name="Suzuki H."/>
            <person name="MacDonald J."/>
            <person name="Syed K."/>
            <person name="Salamov A."/>
            <person name="Hori C."/>
            <person name="Aerts A."/>
            <person name="Henrissat B."/>
            <person name="Wiebenga A."/>
            <person name="vanKuyk P.A."/>
            <person name="Barry K."/>
            <person name="Lindquist E."/>
            <person name="LaButti K."/>
            <person name="Lapidus A."/>
            <person name="Lucas S."/>
            <person name="Coutinho P."/>
            <person name="Gong Y."/>
            <person name="Samejima M."/>
            <person name="Mahadevan R."/>
            <person name="Abou-Zaid M."/>
            <person name="de Vries R.P."/>
            <person name="Igarashi K."/>
            <person name="Yadav J.S."/>
            <person name="Grigoriev I.V."/>
            <person name="Master E.R."/>
        </authorList>
    </citation>
    <scope>NUCLEOTIDE SEQUENCE [LARGE SCALE GENOMIC DNA]</scope>
    <source>
        <strain evidence="1 2">HHB-10118-sp</strain>
    </source>
</reference>
<feature type="non-terminal residue" evidence="1">
    <location>
        <position position="211"/>
    </location>
</feature>
<protein>
    <submittedName>
        <fullName evidence="1">Uncharacterized protein</fullName>
    </submittedName>
</protein>
<dbReference type="GeneID" id="18907451"/>